<keyword evidence="9" id="KW-1185">Reference proteome</keyword>
<protein>
    <submittedName>
        <fullName evidence="8">AzlC family ABC transporter permease</fullName>
    </submittedName>
</protein>
<organism evidence="8 9">
    <name type="scientific">Ruminiclostridium herbifermentans</name>
    <dbReference type="NCBI Taxonomy" id="2488810"/>
    <lineage>
        <taxon>Bacteria</taxon>
        <taxon>Bacillati</taxon>
        <taxon>Bacillota</taxon>
        <taxon>Clostridia</taxon>
        <taxon>Eubacteriales</taxon>
        <taxon>Oscillospiraceae</taxon>
        <taxon>Ruminiclostridium</taxon>
    </lineage>
</organism>
<dbReference type="Pfam" id="PF03591">
    <property type="entry name" value="AzlC"/>
    <property type="match status" value="1"/>
</dbReference>
<comment type="subcellular location">
    <subcellularLocation>
        <location evidence="1">Cell membrane</location>
        <topology evidence="1">Multi-pass membrane protein</topology>
    </subcellularLocation>
</comment>
<keyword evidence="3" id="KW-0813">Transport</keyword>
<evidence type="ECO:0000256" key="7">
    <source>
        <dbReference type="ARBA" id="ARBA00023136"/>
    </source>
</evidence>
<comment type="similarity">
    <text evidence="2">Belongs to the AzlC family.</text>
</comment>
<accession>A0A4U7JBV1</accession>
<dbReference type="KEGG" id="rher:EHE19_005970"/>
<dbReference type="EMBL" id="CP061336">
    <property type="protein sequence ID" value="QNU67988.1"/>
    <property type="molecule type" value="Genomic_DNA"/>
</dbReference>
<evidence type="ECO:0000256" key="5">
    <source>
        <dbReference type="ARBA" id="ARBA00022692"/>
    </source>
</evidence>
<name>A0A4U7JBV1_9FIRM</name>
<keyword evidence="4" id="KW-1003">Cell membrane</keyword>
<gene>
    <name evidence="8" type="ORF">EHE19_005970</name>
</gene>
<dbReference type="PANTHER" id="PTHR34979:SF1">
    <property type="entry name" value="INNER MEMBRANE PROTEIN YGAZ"/>
    <property type="match status" value="1"/>
</dbReference>
<dbReference type="InterPro" id="IPR011606">
    <property type="entry name" value="Brnchd-chn_aa_trnsp_permease"/>
</dbReference>
<keyword evidence="5" id="KW-0812">Transmembrane</keyword>
<keyword evidence="6" id="KW-1133">Transmembrane helix</keyword>
<keyword evidence="7" id="KW-0472">Membrane</keyword>
<evidence type="ECO:0000256" key="6">
    <source>
        <dbReference type="ARBA" id="ARBA00022989"/>
    </source>
</evidence>
<dbReference type="OrthoDB" id="3177005at2"/>
<evidence type="ECO:0000313" key="8">
    <source>
        <dbReference type="EMBL" id="QNU67988.1"/>
    </source>
</evidence>
<dbReference type="Proteomes" id="UP000306409">
    <property type="component" value="Chromosome"/>
</dbReference>
<evidence type="ECO:0000313" key="9">
    <source>
        <dbReference type="Proteomes" id="UP000306409"/>
    </source>
</evidence>
<reference evidence="8 9" key="1">
    <citation type="submission" date="2020-09" db="EMBL/GenBank/DDBJ databases">
        <title>Characterization and genome sequencing of Ruminiclostridium sp. nov. MA18.</title>
        <authorList>
            <person name="Rettenmaier R."/>
            <person name="Kowollik M.-L."/>
            <person name="Liebl W."/>
            <person name="Zverlov V."/>
        </authorList>
    </citation>
    <scope>NUCLEOTIDE SEQUENCE [LARGE SCALE GENOMIC DNA]</scope>
    <source>
        <strain evidence="8 9">MA18</strain>
    </source>
</reference>
<proteinExistence type="inferred from homology"/>
<evidence type="ECO:0000256" key="1">
    <source>
        <dbReference type="ARBA" id="ARBA00004651"/>
    </source>
</evidence>
<dbReference type="AlphaFoldDB" id="A0A4U7JBV1"/>
<evidence type="ECO:0000256" key="3">
    <source>
        <dbReference type="ARBA" id="ARBA00022448"/>
    </source>
</evidence>
<dbReference type="GO" id="GO:1903785">
    <property type="term" value="P:L-valine transmembrane transport"/>
    <property type="evidence" value="ECO:0007669"/>
    <property type="project" value="TreeGrafter"/>
</dbReference>
<dbReference type="PANTHER" id="PTHR34979">
    <property type="entry name" value="INNER MEMBRANE PROTEIN YGAZ"/>
    <property type="match status" value="1"/>
</dbReference>
<evidence type="ECO:0000256" key="4">
    <source>
        <dbReference type="ARBA" id="ARBA00022475"/>
    </source>
</evidence>
<sequence length="249" mass="27062">MELNKKEILTDENQSKYDFIDGIKKSIPIALGYFPVSFTFGLMAVNGGIPVWIVILISMTNLTSAGQFAGTNLIIAGAGYVEITVTTFVINIRYMLMSLSLSQKLVRGISNAKRWIMSFGITDETFTVAAMQKNDITFSFMVGLEILPYLGWALGTASGAIVCTLLPETLQNSMGIALYAMFIALVIPAAKKSKAALLVTACAICISSLIKWVPIFSFISSGWRIIIATVIACTLGAKIFPMEDVEDDR</sequence>
<evidence type="ECO:0000256" key="2">
    <source>
        <dbReference type="ARBA" id="ARBA00010735"/>
    </source>
</evidence>
<dbReference type="RefSeq" id="WP_137698245.1">
    <property type="nucleotide sequence ID" value="NZ_CP061336.1"/>
</dbReference>
<dbReference type="GO" id="GO:0005886">
    <property type="term" value="C:plasma membrane"/>
    <property type="evidence" value="ECO:0007669"/>
    <property type="project" value="UniProtKB-SubCell"/>
</dbReference>